<proteinExistence type="predicted"/>
<dbReference type="AlphaFoldDB" id="A0A256GNR1"/>
<evidence type="ECO:0000313" key="2">
    <source>
        <dbReference type="Proteomes" id="UP000216188"/>
    </source>
</evidence>
<keyword evidence="2" id="KW-1185">Reference proteome</keyword>
<gene>
    <name evidence="1" type="ORF">CEV34_0955</name>
</gene>
<sequence>MTMRAAAHAAHALAAALILKHFQQKWEPPPQGNQFAGLISFPAAMRRIMRTNK</sequence>
<evidence type="ECO:0000313" key="1">
    <source>
        <dbReference type="EMBL" id="OYR28814.1"/>
    </source>
</evidence>
<name>A0A256GNR1_9HYPH</name>
<dbReference type="EMBL" id="NNRM01000012">
    <property type="protein sequence ID" value="OYR28814.1"/>
    <property type="molecule type" value="Genomic_DNA"/>
</dbReference>
<accession>A0A256GNR1</accession>
<dbReference type="Proteomes" id="UP000216188">
    <property type="component" value="Unassembled WGS sequence"/>
</dbReference>
<reference evidence="1 2" key="1">
    <citation type="submission" date="2017-07" db="EMBL/GenBank/DDBJ databases">
        <title>Phylogenetic study on the rhizospheric bacterium Ochrobactrum sp. A44.</title>
        <authorList>
            <person name="Krzyzanowska D.M."/>
            <person name="Ossowicki A."/>
            <person name="Rajewska M."/>
            <person name="Maciag T."/>
            <person name="Kaczynski Z."/>
            <person name="Czerwicka M."/>
            <person name="Jafra S."/>
        </authorList>
    </citation>
    <scope>NUCLEOTIDE SEQUENCE [LARGE SCALE GENOMIC DNA]</scope>
    <source>
        <strain evidence="1 2">CCUG 30717</strain>
    </source>
</reference>
<organism evidence="1 2">
    <name type="scientific">Brucella pseudogrignonensis</name>
    <dbReference type="NCBI Taxonomy" id="419475"/>
    <lineage>
        <taxon>Bacteria</taxon>
        <taxon>Pseudomonadati</taxon>
        <taxon>Pseudomonadota</taxon>
        <taxon>Alphaproteobacteria</taxon>
        <taxon>Hyphomicrobiales</taxon>
        <taxon>Brucellaceae</taxon>
        <taxon>Brucella/Ochrobactrum group</taxon>
        <taxon>Brucella</taxon>
    </lineage>
</organism>
<comment type="caution">
    <text evidence="1">The sequence shown here is derived from an EMBL/GenBank/DDBJ whole genome shotgun (WGS) entry which is preliminary data.</text>
</comment>
<protein>
    <submittedName>
        <fullName evidence="1">Uncharacterized protein</fullName>
    </submittedName>
</protein>